<evidence type="ECO:0000313" key="3">
    <source>
        <dbReference type="Proteomes" id="UP001190700"/>
    </source>
</evidence>
<feature type="domain" description="Magnesium-protoporphyrin IX methyltransferase C-terminal" evidence="1">
    <location>
        <begin position="225"/>
        <end position="321"/>
    </location>
</feature>
<dbReference type="GO" id="GO:0015995">
    <property type="term" value="P:chlorophyll biosynthetic process"/>
    <property type="evidence" value="ECO:0007669"/>
    <property type="project" value="InterPro"/>
</dbReference>
<gene>
    <name evidence="2" type="ORF">CYMTET_15190</name>
</gene>
<dbReference type="InterPro" id="IPR029063">
    <property type="entry name" value="SAM-dependent_MTases_sf"/>
</dbReference>
<evidence type="ECO:0000313" key="2">
    <source>
        <dbReference type="EMBL" id="KAK3276762.1"/>
    </source>
</evidence>
<dbReference type="Proteomes" id="UP001190700">
    <property type="component" value="Unassembled WGS sequence"/>
</dbReference>
<proteinExistence type="predicted"/>
<dbReference type="Gene3D" id="3.40.50.150">
    <property type="entry name" value="Vaccinia Virus protein VP39"/>
    <property type="match status" value="1"/>
</dbReference>
<organism evidence="2 3">
    <name type="scientific">Cymbomonas tetramitiformis</name>
    <dbReference type="NCBI Taxonomy" id="36881"/>
    <lineage>
        <taxon>Eukaryota</taxon>
        <taxon>Viridiplantae</taxon>
        <taxon>Chlorophyta</taxon>
        <taxon>Pyramimonadophyceae</taxon>
        <taxon>Pyramimonadales</taxon>
        <taxon>Pyramimonadaceae</taxon>
        <taxon>Cymbomonas</taxon>
    </lineage>
</organism>
<name>A0AAE0GEZ8_9CHLO</name>
<dbReference type="SUPFAM" id="SSF53335">
    <property type="entry name" value="S-adenosyl-L-methionine-dependent methyltransferases"/>
    <property type="match status" value="1"/>
</dbReference>
<dbReference type="InterPro" id="IPR010940">
    <property type="entry name" value="Mg_prot_MeTrfase_C"/>
</dbReference>
<dbReference type="NCBIfam" id="TIGR02021">
    <property type="entry name" value="BchM-ChlM"/>
    <property type="match status" value="1"/>
</dbReference>
<dbReference type="CDD" id="cd02440">
    <property type="entry name" value="AdoMet_MTases"/>
    <property type="match status" value="1"/>
</dbReference>
<keyword evidence="3" id="KW-1185">Reference proteome</keyword>
<evidence type="ECO:0000259" key="1">
    <source>
        <dbReference type="Pfam" id="PF07109"/>
    </source>
</evidence>
<dbReference type="InterPro" id="IPR010251">
    <property type="entry name" value="Mg_prot_MeTrfase"/>
</dbReference>
<dbReference type="Pfam" id="PF07109">
    <property type="entry name" value="Mg-por_mtran_C"/>
    <property type="match status" value="1"/>
</dbReference>
<reference evidence="2 3" key="1">
    <citation type="journal article" date="2015" name="Genome Biol. Evol.">
        <title>Comparative Genomics of a Bacterivorous Green Alga Reveals Evolutionary Causalities and Consequences of Phago-Mixotrophic Mode of Nutrition.</title>
        <authorList>
            <person name="Burns J.A."/>
            <person name="Paasch A."/>
            <person name="Narechania A."/>
            <person name="Kim E."/>
        </authorList>
    </citation>
    <scope>NUCLEOTIDE SEQUENCE [LARGE SCALE GENOMIC DNA]</scope>
    <source>
        <strain evidence="2 3">PLY_AMNH</strain>
    </source>
</reference>
<accession>A0AAE0GEZ8</accession>
<dbReference type="AlphaFoldDB" id="A0AAE0GEZ8"/>
<comment type="caution">
    <text evidence="2">The sequence shown here is derived from an EMBL/GenBank/DDBJ whole genome shotgun (WGS) entry which is preliminary data.</text>
</comment>
<dbReference type="PROSITE" id="PS51556">
    <property type="entry name" value="SAM_MT_MG_PIX"/>
    <property type="match status" value="1"/>
</dbReference>
<dbReference type="GO" id="GO:0046406">
    <property type="term" value="F:magnesium protoporphyrin IX methyltransferase activity"/>
    <property type="evidence" value="ECO:0007669"/>
    <property type="project" value="InterPro"/>
</dbReference>
<sequence>MGKKSTTASKVSLPSALAYSASASLIAATQAEAVTNEITQAVNPVISGLADAGNGLPLAVGSAAAIAGLAFLLATTDPEKRRTDMATEAGGDEMKSVKDYFNTVGFERWEKIYGETEEVNKVQLDIRTGHAKTVSKVINWLKEDGELSKGITVCDAGCGTGSLSIPLALEGASINASDISSAMAGEAEKRCQAALEAAGTTPAVAPKFEANDLESISGKYHTVTCLDVMIHYPQDKADAMITHLASLADDRLIISFAPKTLAYSILKRIGELFPGPSKATRAYLHYEEDVEKALNAAGWKVCRREMTATSFYFSRLLEAKRA</sequence>
<dbReference type="EMBL" id="LGRX02006398">
    <property type="protein sequence ID" value="KAK3276762.1"/>
    <property type="molecule type" value="Genomic_DNA"/>
</dbReference>
<protein>
    <recommendedName>
        <fullName evidence="1">Magnesium-protoporphyrin IX methyltransferase C-terminal domain-containing protein</fullName>
    </recommendedName>
</protein>